<organism evidence="2 3">
    <name type="scientific">Chlamydomonas incerta</name>
    <dbReference type="NCBI Taxonomy" id="51695"/>
    <lineage>
        <taxon>Eukaryota</taxon>
        <taxon>Viridiplantae</taxon>
        <taxon>Chlorophyta</taxon>
        <taxon>core chlorophytes</taxon>
        <taxon>Chlorophyceae</taxon>
        <taxon>CS clade</taxon>
        <taxon>Chlamydomonadales</taxon>
        <taxon>Chlamydomonadaceae</taxon>
        <taxon>Chlamydomonas</taxon>
    </lineage>
</organism>
<evidence type="ECO:0000313" key="3">
    <source>
        <dbReference type="Proteomes" id="UP000650467"/>
    </source>
</evidence>
<name>A0A835S9M6_CHLIN</name>
<evidence type="ECO:0000256" key="1">
    <source>
        <dbReference type="SAM" id="MobiDB-lite"/>
    </source>
</evidence>
<feature type="region of interest" description="Disordered" evidence="1">
    <location>
        <begin position="240"/>
        <end position="264"/>
    </location>
</feature>
<feature type="compositionally biased region" description="Low complexity" evidence="1">
    <location>
        <begin position="240"/>
        <end position="258"/>
    </location>
</feature>
<dbReference type="Proteomes" id="UP000650467">
    <property type="component" value="Unassembled WGS sequence"/>
</dbReference>
<evidence type="ECO:0000313" key="2">
    <source>
        <dbReference type="EMBL" id="KAG2422874.1"/>
    </source>
</evidence>
<sequence length="400" mass="41034">MSTSGMHKGSFAASISSAVDAAAAAPYKWSWTEDMEPTPPLDLDAAAVAAAASLQDLTKLLEDTAAAAPPRAALTPAARQQLGAAVQPLLAAAAASCPLDVAAGLLEAYGRVAALPRAMTGAASSLSGPEAGSSTSSSSSSVSGSSTSSELVTAVLAAAAPSLEGASAHGLADLLWAVSELEEDLPWDHGSAAAAAAGGVAAVAAALPEALQRAVSVRLAEQDFLAPDLCRVVCALGSLASSSSSSEPSTSGSSSNRGGAAGGRRGFAVPRELAGALNDEVRYQLTEFASDFSAADLGRLIAGMAGLRLGGAVAGDEEYRRILMKAVYGKTRSIADKAAVDFALSRLMSDDPEARSMHYDTRWTHEELHWLPRRERDKRRILKEGWYRTQWGGWAPGRGA</sequence>
<reference evidence="2" key="1">
    <citation type="journal article" date="2020" name="bioRxiv">
        <title>Comparative genomics of Chlamydomonas.</title>
        <authorList>
            <person name="Craig R.J."/>
            <person name="Hasan A.R."/>
            <person name="Ness R.W."/>
            <person name="Keightley P.D."/>
        </authorList>
    </citation>
    <scope>NUCLEOTIDE SEQUENCE</scope>
    <source>
        <strain evidence="2">SAG 7.73</strain>
    </source>
</reference>
<comment type="caution">
    <text evidence="2">The sequence shown here is derived from an EMBL/GenBank/DDBJ whole genome shotgun (WGS) entry which is preliminary data.</text>
</comment>
<dbReference type="AlphaFoldDB" id="A0A835S9M6"/>
<feature type="region of interest" description="Disordered" evidence="1">
    <location>
        <begin position="123"/>
        <end position="144"/>
    </location>
</feature>
<dbReference type="EMBL" id="JAEHOC010000091">
    <property type="protein sequence ID" value="KAG2422874.1"/>
    <property type="molecule type" value="Genomic_DNA"/>
</dbReference>
<keyword evidence="3" id="KW-1185">Reference proteome</keyword>
<accession>A0A835S9M6</accession>
<dbReference type="OrthoDB" id="543952at2759"/>
<protein>
    <submittedName>
        <fullName evidence="2">Uncharacterized protein</fullName>
    </submittedName>
</protein>
<gene>
    <name evidence="2" type="ORF">HXX76_015705</name>
</gene>
<proteinExistence type="predicted"/>